<comment type="similarity">
    <text evidence="1">Belongs to the asp23 family.</text>
</comment>
<reference evidence="2 3" key="1">
    <citation type="submission" date="2016-10" db="EMBL/GenBank/DDBJ databases">
        <authorList>
            <person name="de Groot N.N."/>
        </authorList>
    </citation>
    <scope>NUCLEOTIDE SEQUENCE [LARGE SCALE GENOMIC DNA]</scope>
    <source>
        <strain evidence="2 3">DSM 16981</strain>
    </source>
</reference>
<name>A0A1G9T196_9FIRM</name>
<proteinExistence type="inferred from homology"/>
<dbReference type="InterPro" id="IPR005531">
    <property type="entry name" value="Asp23"/>
</dbReference>
<dbReference type="PANTHER" id="PTHR34297:SF2">
    <property type="entry name" value="ASP23_GLS24 FAMILY ENVELOPE STRESS RESPONSE PROTEIN"/>
    <property type="match status" value="1"/>
</dbReference>
<dbReference type="PANTHER" id="PTHR34297">
    <property type="entry name" value="HYPOTHETICAL CYTOSOLIC PROTEIN-RELATED"/>
    <property type="match status" value="1"/>
</dbReference>
<sequence>MIDKEQILHYEIADTVLVNLVKLAAMEVPGVAGISTSLRARFNGQRARGITVIQTDAGLAVDIHIIAYYGENLEQLALQVQQIIGNRLQTMIEPKDLRIDVTIEDLILRTKII</sequence>
<keyword evidence="3" id="KW-1185">Reference proteome</keyword>
<gene>
    <name evidence="2" type="ORF">SAMN05660299_00842</name>
</gene>
<evidence type="ECO:0000256" key="1">
    <source>
        <dbReference type="ARBA" id="ARBA00005721"/>
    </source>
</evidence>
<dbReference type="AlphaFoldDB" id="A0A1G9T196"/>
<evidence type="ECO:0000313" key="3">
    <source>
        <dbReference type="Proteomes" id="UP000199309"/>
    </source>
</evidence>
<organism evidence="2 3">
    <name type="scientific">Megasphaera paucivorans</name>
    <dbReference type="NCBI Taxonomy" id="349095"/>
    <lineage>
        <taxon>Bacteria</taxon>
        <taxon>Bacillati</taxon>
        <taxon>Bacillota</taxon>
        <taxon>Negativicutes</taxon>
        <taxon>Veillonellales</taxon>
        <taxon>Veillonellaceae</taxon>
        <taxon>Megasphaera</taxon>
    </lineage>
</organism>
<dbReference type="Proteomes" id="UP000199309">
    <property type="component" value="Unassembled WGS sequence"/>
</dbReference>
<dbReference type="Pfam" id="PF03780">
    <property type="entry name" value="Asp23"/>
    <property type="match status" value="1"/>
</dbReference>
<evidence type="ECO:0000313" key="2">
    <source>
        <dbReference type="EMBL" id="SDM41484.1"/>
    </source>
</evidence>
<dbReference type="EMBL" id="FNHQ01000006">
    <property type="protein sequence ID" value="SDM41484.1"/>
    <property type="molecule type" value="Genomic_DNA"/>
</dbReference>
<dbReference type="STRING" id="349095.SAMN05660299_00842"/>
<accession>A0A1G9T196</accession>
<protein>
    <submittedName>
        <fullName evidence="2">Uncharacterized conserved protein YloU, alkaline shock protein (Asp23) family</fullName>
    </submittedName>
</protein>
<dbReference type="RefSeq" id="WP_176762868.1">
    <property type="nucleotide sequence ID" value="NZ_FNHQ01000006.1"/>
</dbReference>